<keyword evidence="3" id="KW-1185">Reference proteome</keyword>
<dbReference type="RefSeq" id="WP_168040857.1">
    <property type="nucleotide sequence ID" value="NZ_JABBKX010000001.1"/>
</dbReference>
<proteinExistence type="predicted"/>
<feature type="transmembrane region" description="Helical" evidence="1">
    <location>
        <begin position="59"/>
        <end position="80"/>
    </location>
</feature>
<keyword evidence="1" id="KW-0812">Transmembrane</keyword>
<dbReference type="AlphaFoldDB" id="A0A848E6Z7"/>
<comment type="caution">
    <text evidence="2">The sequence shown here is derived from an EMBL/GenBank/DDBJ whole genome shotgun (WGS) entry which is preliminary data.</text>
</comment>
<dbReference type="EMBL" id="JABBKX010000001">
    <property type="protein sequence ID" value="NMJ40181.1"/>
    <property type="molecule type" value="Genomic_DNA"/>
</dbReference>
<evidence type="ECO:0000256" key="1">
    <source>
        <dbReference type="SAM" id="Phobius"/>
    </source>
</evidence>
<evidence type="ECO:0000313" key="2">
    <source>
        <dbReference type="EMBL" id="NMJ40181.1"/>
    </source>
</evidence>
<accession>A0A848E6Z7</accession>
<keyword evidence="1" id="KW-1133">Transmembrane helix</keyword>
<sequence length="89" mass="9429">MIEGVAGLFALAYSGLVLFVLASSLRRIYPPMRAAVTAFVLSVAVHGATTLMAGEHAMAALAFWGIPHLILLPLLLWSAWRQSAAGARP</sequence>
<feature type="transmembrane region" description="Helical" evidence="1">
    <location>
        <begin position="6"/>
        <end position="22"/>
    </location>
</feature>
<keyword evidence="1" id="KW-0472">Membrane</keyword>
<name>A0A848E6Z7_9PROT</name>
<dbReference type="Proteomes" id="UP000548582">
    <property type="component" value="Unassembled WGS sequence"/>
</dbReference>
<protein>
    <submittedName>
        <fullName evidence="2">Uncharacterized protein</fullName>
    </submittedName>
</protein>
<organism evidence="2 3">
    <name type="scientific">Neoroseomonas marina</name>
    <dbReference type="NCBI Taxonomy" id="1232220"/>
    <lineage>
        <taxon>Bacteria</taxon>
        <taxon>Pseudomonadati</taxon>
        <taxon>Pseudomonadota</taxon>
        <taxon>Alphaproteobacteria</taxon>
        <taxon>Acetobacterales</taxon>
        <taxon>Acetobacteraceae</taxon>
        <taxon>Neoroseomonas</taxon>
    </lineage>
</organism>
<feature type="transmembrane region" description="Helical" evidence="1">
    <location>
        <begin position="34"/>
        <end position="53"/>
    </location>
</feature>
<gene>
    <name evidence="2" type="ORF">GWK16_02930</name>
</gene>
<reference evidence="2 3" key="1">
    <citation type="submission" date="2020-03" db="EMBL/GenBank/DDBJ databases">
        <authorList>
            <person name="Sun Q."/>
        </authorList>
    </citation>
    <scope>NUCLEOTIDE SEQUENCE [LARGE SCALE GENOMIC DNA]</scope>
    <source>
        <strain evidence="2 3">JC162</strain>
    </source>
</reference>
<evidence type="ECO:0000313" key="3">
    <source>
        <dbReference type="Proteomes" id="UP000548582"/>
    </source>
</evidence>